<comment type="caution">
    <text evidence="2">The sequence shown here is derived from an EMBL/GenBank/DDBJ whole genome shotgun (WGS) entry which is preliminary data.</text>
</comment>
<feature type="compositionally biased region" description="Basic and acidic residues" evidence="1">
    <location>
        <begin position="98"/>
        <end position="107"/>
    </location>
</feature>
<evidence type="ECO:0000313" key="3">
    <source>
        <dbReference type="Proteomes" id="UP000827133"/>
    </source>
</evidence>
<name>A0A9P8IV17_9HYPO</name>
<dbReference type="RefSeq" id="XP_044685449.1">
    <property type="nucleotide sequence ID" value="XM_044821149.1"/>
</dbReference>
<protein>
    <submittedName>
        <fullName evidence="2">Uncharacterized protein</fullName>
    </submittedName>
</protein>
<dbReference type="GeneID" id="68311290"/>
<evidence type="ECO:0000313" key="2">
    <source>
        <dbReference type="EMBL" id="KAG9506450.1"/>
    </source>
</evidence>
<organism evidence="2 3">
    <name type="scientific">Fusarium musae</name>
    <dbReference type="NCBI Taxonomy" id="1042133"/>
    <lineage>
        <taxon>Eukaryota</taxon>
        <taxon>Fungi</taxon>
        <taxon>Dikarya</taxon>
        <taxon>Ascomycota</taxon>
        <taxon>Pezizomycotina</taxon>
        <taxon>Sordariomycetes</taxon>
        <taxon>Hypocreomycetidae</taxon>
        <taxon>Hypocreales</taxon>
        <taxon>Nectriaceae</taxon>
        <taxon>Fusarium</taxon>
    </lineage>
</organism>
<accession>A0A9P8IV17</accession>
<dbReference type="Proteomes" id="UP000827133">
    <property type="component" value="Unassembled WGS sequence"/>
</dbReference>
<evidence type="ECO:0000256" key="1">
    <source>
        <dbReference type="SAM" id="MobiDB-lite"/>
    </source>
</evidence>
<sequence length="113" mass="12636">MDNSSLMLALQLQQQDLSLWEQSRKGKQREGQVTDSDLALEACRHELELMAAQISDQALALSIARAVESDGQLIREAQLAEEQAAKDREYAVRLNKIGSREGEETPKSRGRAR</sequence>
<feature type="region of interest" description="Disordered" evidence="1">
    <location>
        <begin position="94"/>
        <end position="113"/>
    </location>
</feature>
<dbReference type="KEGG" id="fmu:J7337_003433"/>
<proteinExistence type="predicted"/>
<dbReference type="EMBL" id="JAHBCI010000002">
    <property type="protein sequence ID" value="KAG9506450.1"/>
    <property type="molecule type" value="Genomic_DNA"/>
</dbReference>
<keyword evidence="3" id="KW-1185">Reference proteome</keyword>
<gene>
    <name evidence="2" type="ORF">J7337_003433</name>
</gene>
<dbReference type="AlphaFoldDB" id="A0A9P8IV17"/>
<reference evidence="2" key="1">
    <citation type="journal article" date="2021" name="Mol. Plant Microbe Interact.">
        <title>Telomere to telomere genome assembly of Fusarium musae F31, causal agent of crown rot disease of banana.</title>
        <authorList>
            <person name="Degradi L."/>
            <person name="Tava V."/>
            <person name="Kunova A."/>
            <person name="Cortesi P."/>
            <person name="Saracchi M."/>
            <person name="Pasquali M."/>
        </authorList>
    </citation>
    <scope>NUCLEOTIDE SEQUENCE</scope>
    <source>
        <strain evidence="2">F31</strain>
    </source>
</reference>